<comment type="caution">
    <text evidence="12">The sequence shown here is derived from an EMBL/GenBank/DDBJ whole genome shotgun (WGS) entry which is preliminary data.</text>
</comment>
<dbReference type="OrthoDB" id="9990906at2759"/>
<dbReference type="Gene3D" id="1.20.1070.10">
    <property type="entry name" value="Rhodopsin 7-helix transmembrane proteins"/>
    <property type="match status" value="1"/>
</dbReference>
<evidence type="ECO:0000313" key="11">
    <source>
        <dbReference type="EMBL" id="CAF1445982.1"/>
    </source>
</evidence>
<dbReference type="PROSITE" id="PS00237">
    <property type="entry name" value="G_PROTEIN_RECEP_F1_1"/>
    <property type="match status" value="1"/>
</dbReference>
<feature type="transmembrane region" description="Helical" evidence="9">
    <location>
        <begin position="280"/>
        <end position="303"/>
    </location>
</feature>
<protein>
    <recommendedName>
        <fullName evidence="10">G-protein coupled receptors family 1 profile domain-containing protein</fullName>
    </recommendedName>
</protein>
<dbReference type="PRINTS" id="PR00237">
    <property type="entry name" value="GPCRRHODOPSN"/>
</dbReference>
<dbReference type="GO" id="GO:0005886">
    <property type="term" value="C:plasma membrane"/>
    <property type="evidence" value="ECO:0007669"/>
    <property type="project" value="TreeGrafter"/>
</dbReference>
<dbReference type="SUPFAM" id="SSF81321">
    <property type="entry name" value="Family A G protein-coupled receptor-like"/>
    <property type="match status" value="1"/>
</dbReference>
<sequence length="427" mass="49970">MNGSTLSLLSLAPLVYETSMDYMYDKDIYSPNQFNLTNSSEYSNLHRFVIRSLSVYALILVIIGTLGNLLTIIILCRRNLRRYVTMRYLIVVSICDIISLYGWNLNNFYKFTISSNNNNLEEVSMVHCRIMSYMTFVGLQLSSWCLTAVSLDRCLSLYFLTWKHKYGKLSRVKYHIAILAITCLLLNSHILFFNGYYIDTLKKTVKCYATRTNIHYIFPQWERVHLVVYNLCPFIIMLTCNTFIIYISIRSARIRMTRRMTDASGKVSTTSTSRHRQLTIMLMLVTFMFVLLTLPSCVYFVFFRHRMPSTSDSRTFRHMVQICLGSIQFTAHAINFFLYCFSARNFREELHGFINELCCKRTSDFKSNRLARTSIGLTTFRRTKRDDNNFDSKTTLNHECKVDQTQRKLTNFESKDELNDGNESNSD</sequence>
<keyword evidence="4 8" id="KW-0297">G-protein coupled receptor</keyword>
<evidence type="ECO:0000256" key="3">
    <source>
        <dbReference type="ARBA" id="ARBA00022989"/>
    </source>
</evidence>
<keyword evidence="3 9" id="KW-1133">Transmembrane helix</keyword>
<dbReference type="Proteomes" id="UP000663832">
    <property type="component" value="Unassembled WGS sequence"/>
</dbReference>
<dbReference type="AlphaFoldDB" id="A0A816BFJ7"/>
<dbReference type="PROSITE" id="PS50262">
    <property type="entry name" value="G_PROTEIN_RECEP_F1_2"/>
    <property type="match status" value="1"/>
</dbReference>
<dbReference type="CDD" id="cd14978">
    <property type="entry name" value="7tmA_FMRFamide_R-like"/>
    <property type="match status" value="1"/>
</dbReference>
<keyword evidence="2 8" id="KW-0812">Transmembrane</keyword>
<keyword evidence="7 8" id="KW-0807">Transducer</keyword>
<dbReference type="InterPro" id="IPR000276">
    <property type="entry name" value="GPCR_Rhodpsn"/>
</dbReference>
<name>A0A816BFJ7_9BILA</name>
<comment type="subcellular location">
    <subcellularLocation>
        <location evidence="1">Membrane</location>
        <topology evidence="1">Multi-pass membrane protein</topology>
    </subcellularLocation>
</comment>
<keyword evidence="13" id="KW-1185">Reference proteome</keyword>
<dbReference type="Pfam" id="PF00001">
    <property type="entry name" value="7tm_1"/>
    <property type="match status" value="1"/>
</dbReference>
<keyword evidence="5 9" id="KW-0472">Membrane</keyword>
<dbReference type="PANTHER" id="PTHR24243:SF230">
    <property type="entry name" value="G-PROTEIN COUPLED RECEPTORS FAMILY 1 PROFILE DOMAIN-CONTAINING PROTEIN"/>
    <property type="match status" value="1"/>
</dbReference>
<dbReference type="GO" id="GO:0004930">
    <property type="term" value="F:G protein-coupled receptor activity"/>
    <property type="evidence" value="ECO:0007669"/>
    <property type="project" value="UniProtKB-KW"/>
</dbReference>
<feature type="domain" description="G-protein coupled receptors family 1 profile" evidence="10">
    <location>
        <begin position="67"/>
        <end position="339"/>
    </location>
</feature>
<reference evidence="12" key="1">
    <citation type="submission" date="2021-02" db="EMBL/GenBank/DDBJ databases">
        <authorList>
            <person name="Nowell W R."/>
        </authorList>
    </citation>
    <scope>NUCLEOTIDE SEQUENCE</scope>
</reference>
<evidence type="ECO:0000259" key="10">
    <source>
        <dbReference type="PROSITE" id="PS50262"/>
    </source>
</evidence>
<comment type="similarity">
    <text evidence="8">Belongs to the G-protein coupled receptor 1 family.</text>
</comment>
<dbReference type="Proteomes" id="UP000663877">
    <property type="component" value="Unassembled WGS sequence"/>
</dbReference>
<feature type="transmembrane region" description="Helical" evidence="9">
    <location>
        <begin position="53"/>
        <end position="76"/>
    </location>
</feature>
<organism evidence="12 13">
    <name type="scientific">Adineta steineri</name>
    <dbReference type="NCBI Taxonomy" id="433720"/>
    <lineage>
        <taxon>Eukaryota</taxon>
        <taxon>Metazoa</taxon>
        <taxon>Spiralia</taxon>
        <taxon>Gnathifera</taxon>
        <taxon>Rotifera</taxon>
        <taxon>Eurotatoria</taxon>
        <taxon>Bdelloidea</taxon>
        <taxon>Adinetida</taxon>
        <taxon>Adinetidae</taxon>
        <taxon>Adineta</taxon>
    </lineage>
</organism>
<gene>
    <name evidence="11" type="ORF">BJG266_LOCUS40162</name>
    <name evidence="12" type="ORF">QVE165_LOCUS53552</name>
</gene>
<dbReference type="InterPro" id="IPR017452">
    <property type="entry name" value="GPCR_Rhodpsn_7TM"/>
</dbReference>
<evidence type="ECO:0000256" key="1">
    <source>
        <dbReference type="ARBA" id="ARBA00004141"/>
    </source>
</evidence>
<proteinExistence type="inferred from homology"/>
<dbReference type="PANTHER" id="PTHR24243">
    <property type="entry name" value="G-PROTEIN COUPLED RECEPTOR"/>
    <property type="match status" value="1"/>
</dbReference>
<dbReference type="EMBL" id="CAJNOM010001429">
    <property type="protein sequence ID" value="CAF1607594.1"/>
    <property type="molecule type" value="Genomic_DNA"/>
</dbReference>
<evidence type="ECO:0000256" key="2">
    <source>
        <dbReference type="ARBA" id="ARBA00022692"/>
    </source>
</evidence>
<evidence type="ECO:0000256" key="9">
    <source>
        <dbReference type="SAM" id="Phobius"/>
    </source>
</evidence>
<feature type="transmembrane region" description="Helical" evidence="9">
    <location>
        <begin position="318"/>
        <end position="341"/>
    </location>
</feature>
<evidence type="ECO:0000256" key="5">
    <source>
        <dbReference type="ARBA" id="ARBA00023136"/>
    </source>
</evidence>
<accession>A0A816BFJ7</accession>
<feature type="transmembrane region" description="Helical" evidence="9">
    <location>
        <begin position="226"/>
        <end position="249"/>
    </location>
</feature>
<feature type="transmembrane region" description="Helical" evidence="9">
    <location>
        <begin position="174"/>
        <end position="198"/>
    </location>
</feature>
<evidence type="ECO:0000313" key="13">
    <source>
        <dbReference type="Proteomes" id="UP000663832"/>
    </source>
</evidence>
<evidence type="ECO:0000256" key="4">
    <source>
        <dbReference type="ARBA" id="ARBA00023040"/>
    </source>
</evidence>
<keyword evidence="6 8" id="KW-0675">Receptor</keyword>
<evidence type="ECO:0000313" key="12">
    <source>
        <dbReference type="EMBL" id="CAF1607594.1"/>
    </source>
</evidence>
<feature type="transmembrane region" description="Helical" evidence="9">
    <location>
        <begin position="141"/>
        <end position="162"/>
    </location>
</feature>
<evidence type="ECO:0000256" key="7">
    <source>
        <dbReference type="ARBA" id="ARBA00023224"/>
    </source>
</evidence>
<feature type="transmembrane region" description="Helical" evidence="9">
    <location>
        <begin position="88"/>
        <end position="105"/>
    </location>
</feature>
<dbReference type="EMBL" id="CAJNOI010001894">
    <property type="protein sequence ID" value="CAF1445982.1"/>
    <property type="molecule type" value="Genomic_DNA"/>
</dbReference>
<evidence type="ECO:0000256" key="6">
    <source>
        <dbReference type="ARBA" id="ARBA00023170"/>
    </source>
</evidence>
<evidence type="ECO:0000256" key="8">
    <source>
        <dbReference type="RuleBase" id="RU000688"/>
    </source>
</evidence>